<dbReference type="AlphaFoldDB" id="A0A2J6PKD9"/>
<keyword evidence="3" id="KW-1185">Reference proteome</keyword>
<organism evidence="2 3">
    <name type="scientific">Hyaloscypha hepaticicola</name>
    <dbReference type="NCBI Taxonomy" id="2082293"/>
    <lineage>
        <taxon>Eukaryota</taxon>
        <taxon>Fungi</taxon>
        <taxon>Dikarya</taxon>
        <taxon>Ascomycota</taxon>
        <taxon>Pezizomycotina</taxon>
        <taxon>Leotiomycetes</taxon>
        <taxon>Helotiales</taxon>
        <taxon>Hyaloscyphaceae</taxon>
        <taxon>Hyaloscypha</taxon>
    </lineage>
</organism>
<name>A0A2J6PKD9_9HELO</name>
<dbReference type="EMBL" id="KZ613523">
    <property type="protein sequence ID" value="PMD14336.1"/>
    <property type="molecule type" value="Genomic_DNA"/>
</dbReference>
<dbReference type="Proteomes" id="UP000235672">
    <property type="component" value="Unassembled WGS sequence"/>
</dbReference>
<evidence type="ECO:0000313" key="2">
    <source>
        <dbReference type="EMBL" id="PMD14336.1"/>
    </source>
</evidence>
<evidence type="ECO:0000313" key="3">
    <source>
        <dbReference type="Proteomes" id="UP000235672"/>
    </source>
</evidence>
<proteinExistence type="predicted"/>
<protein>
    <submittedName>
        <fullName evidence="2">Uncharacterized protein</fullName>
    </submittedName>
</protein>
<dbReference type="OrthoDB" id="10472729at2759"/>
<accession>A0A2J6PKD9</accession>
<gene>
    <name evidence="2" type="ORF">NA56DRAFT_711164</name>
</gene>
<reference evidence="2 3" key="1">
    <citation type="submission" date="2016-05" db="EMBL/GenBank/DDBJ databases">
        <title>A degradative enzymes factory behind the ericoid mycorrhizal symbiosis.</title>
        <authorList>
            <consortium name="DOE Joint Genome Institute"/>
            <person name="Martino E."/>
            <person name="Morin E."/>
            <person name="Grelet G."/>
            <person name="Kuo A."/>
            <person name="Kohler A."/>
            <person name="Daghino S."/>
            <person name="Barry K."/>
            <person name="Choi C."/>
            <person name="Cichocki N."/>
            <person name="Clum A."/>
            <person name="Copeland A."/>
            <person name="Hainaut M."/>
            <person name="Haridas S."/>
            <person name="Labutti K."/>
            <person name="Lindquist E."/>
            <person name="Lipzen A."/>
            <person name="Khouja H.-R."/>
            <person name="Murat C."/>
            <person name="Ohm R."/>
            <person name="Olson A."/>
            <person name="Spatafora J."/>
            <person name="Veneault-Fourrey C."/>
            <person name="Henrissat B."/>
            <person name="Grigoriev I."/>
            <person name="Martin F."/>
            <person name="Perotto S."/>
        </authorList>
    </citation>
    <scope>NUCLEOTIDE SEQUENCE [LARGE SCALE GENOMIC DNA]</scope>
    <source>
        <strain evidence="2 3">UAMH 7357</strain>
    </source>
</reference>
<sequence length="113" mass="12469">MPRRHAAPLEQRDPPQLQGPDTVNSALSYRNMLIRSRYPHFAVHLDRPISVSSLDRCTRAVHDFGYCPLRLSEASGRLANSRSFPLSGVSAANPAADTAQLADPQQCSWQSIV</sequence>
<evidence type="ECO:0000256" key="1">
    <source>
        <dbReference type="SAM" id="MobiDB-lite"/>
    </source>
</evidence>
<feature type="region of interest" description="Disordered" evidence="1">
    <location>
        <begin position="1"/>
        <end position="23"/>
    </location>
</feature>